<name>A0A8H7VJ92_9FUNG</name>
<dbReference type="Pfam" id="PF18758">
    <property type="entry name" value="KDZ"/>
    <property type="match status" value="1"/>
</dbReference>
<accession>A0A8H7VJ92</accession>
<gene>
    <name evidence="2" type="ORF">INT45_001982</name>
</gene>
<feature type="compositionally biased region" description="Polar residues" evidence="1">
    <location>
        <begin position="59"/>
        <end position="79"/>
    </location>
</feature>
<feature type="compositionally biased region" description="Low complexity" evidence="1">
    <location>
        <begin position="41"/>
        <end position="51"/>
    </location>
</feature>
<dbReference type="OrthoDB" id="2505730at2759"/>
<dbReference type="AlphaFoldDB" id="A0A8H7VJ92"/>
<dbReference type="InterPro" id="IPR040521">
    <property type="entry name" value="KDZ"/>
</dbReference>
<reference evidence="2 3" key="1">
    <citation type="submission" date="2020-12" db="EMBL/GenBank/DDBJ databases">
        <title>Metabolic potential, ecology and presence of endohyphal bacteria is reflected in genomic diversity of Mucoromycotina.</title>
        <authorList>
            <person name="Muszewska A."/>
            <person name="Okrasinska A."/>
            <person name="Steczkiewicz K."/>
            <person name="Drgas O."/>
            <person name="Orlowska M."/>
            <person name="Perlinska-Lenart U."/>
            <person name="Aleksandrzak-Piekarczyk T."/>
            <person name="Szatraj K."/>
            <person name="Zielenkiewicz U."/>
            <person name="Pilsyk S."/>
            <person name="Malc E."/>
            <person name="Mieczkowski P."/>
            <person name="Kruszewska J.S."/>
            <person name="Biernat P."/>
            <person name="Pawlowska J."/>
        </authorList>
    </citation>
    <scope>NUCLEOTIDE SEQUENCE [LARGE SCALE GENOMIC DNA]</scope>
    <source>
        <strain evidence="2 3">CBS 142.35</strain>
    </source>
</reference>
<evidence type="ECO:0008006" key="4">
    <source>
        <dbReference type="Google" id="ProtNLM"/>
    </source>
</evidence>
<evidence type="ECO:0000313" key="2">
    <source>
        <dbReference type="EMBL" id="KAG2216594.1"/>
    </source>
</evidence>
<keyword evidence="3" id="KW-1185">Reference proteome</keyword>
<dbReference type="EMBL" id="JAEPRB010000383">
    <property type="protein sequence ID" value="KAG2216594.1"/>
    <property type="molecule type" value="Genomic_DNA"/>
</dbReference>
<organism evidence="2 3">
    <name type="scientific">Circinella minor</name>
    <dbReference type="NCBI Taxonomy" id="1195481"/>
    <lineage>
        <taxon>Eukaryota</taxon>
        <taxon>Fungi</taxon>
        <taxon>Fungi incertae sedis</taxon>
        <taxon>Mucoromycota</taxon>
        <taxon>Mucoromycotina</taxon>
        <taxon>Mucoromycetes</taxon>
        <taxon>Mucorales</taxon>
        <taxon>Lichtheimiaceae</taxon>
        <taxon>Circinella</taxon>
    </lineage>
</organism>
<evidence type="ECO:0000256" key="1">
    <source>
        <dbReference type="SAM" id="MobiDB-lite"/>
    </source>
</evidence>
<dbReference type="PANTHER" id="PTHR33096:SF1">
    <property type="entry name" value="CXC1-LIKE CYSTEINE CLUSTER ASSOCIATED WITH KDZ TRANSPOSASES DOMAIN-CONTAINING PROTEIN"/>
    <property type="match status" value="1"/>
</dbReference>
<dbReference type="Proteomes" id="UP000646827">
    <property type="component" value="Unassembled WGS sequence"/>
</dbReference>
<dbReference type="PANTHER" id="PTHR33096">
    <property type="entry name" value="CXC2 DOMAIN-CONTAINING PROTEIN"/>
    <property type="match status" value="1"/>
</dbReference>
<protein>
    <recommendedName>
        <fullName evidence="4">CxC1-like cysteine cluster associated with KDZ transposases domain-containing protein</fullName>
    </recommendedName>
</protein>
<evidence type="ECO:0000313" key="3">
    <source>
        <dbReference type="Proteomes" id="UP000646827"/>
    </source>
</evidence>
<feature type="region of interest" description="Disordered" evidence="1">
    <location>
        <begin position="18"/>
        <end position="79"/>
    </location>
</feature>
<comment type="caution">
    <text evidence="2">The sequence shown here is derived from an EMBL/GenBank/DDBJ whole genome shotgun (WGS) entry which is preliminary data.</text>
</comment>
<proteinExistence type="predicted"/>
<sequence length="486" mass="54808">MTAPKKLSASLKRKIRGNRSSIITGKRKLIPLEGPKRKRSSMSLLQRSLMGMDDKDNLASRSTSGTSDKTTASSIPQNEVPSCYFDNGDDFGGDQDAYKEVNETSIHNPTSGRSSRVVDLSTPTENKSNAWLKLFPELWKAYLRGLGLYQIDNTKVELVGSRQCGCDTIKINIKRNIRVSSCDKCPEFSVPLALMELHMFPLSAVKPEVAIHIDVMDTYLGQQFIQPQSVTSIVKLVEYQFPRTVPNSLKKILTKILPIYAKMKMVIDHHLQNAHNLIKSDICPACMYEPTSPLQFALDGNFSLRRLANVPDDSYNSILSHNYHSTNNYWVADDFPVQPVRRSTNSTFPDLEDVPLAIPVFHAYSHGPSCQIDYHPHLLPFGLTDAEWRERLWAYIGGFSTQTKYSGPNKHKLTLSCALDSFKKEKVKNIGHDALLPYDMDTLGELWESFKNAKQGQLAPESGTYDEAKERLRNAVAKYDWTIEIL</sequence>